<evidence type="ECO:0000313" key="1">
    <source>
        <dbReference type="EMBL" id="KAF5097770.1"/>
    </source>
</evidence>
<sequence length="1499" mass="166293">MFKAAIGRNKSSSTSSNRNSPSPSPAKDNKSPFARQQHSQRASPQPSASSRLSSSHSFASLISFRNNSTNNKTIPISINLNHNSYEDDEDDEDHLNIDNHDDNNNNTHHSFVSVSSEPPLVDESALLAQNIPPAQSSKVIDTVVAIRTYGPNSTQILSFQKGDTLQVFLKLNSGWWDGVNPQGQRGWFPMEYTQPLNNGNNHINSTNSIDNQQQNHQQQLFSKYNSNESFPLSNPIDSIHSSPSSPRSSSVSQFDNSLGPLIREHEPSQQQQQQQPPPPPPNQPIPPPTFNTRSFDPSDPLSPPSAAAPIAASSSSHFTQFRRTSNNPSHLFNNVFDNDSDSITSNKTGEATSRKGSIVSFMSSVTPSGIGSDASLPDTSATAVNTPSSDYRYIENITNVNLNSDLTTHWIPQATKSSKLYFVNPNLKTITSSLPFESVSEKAAANLAVSGLATSFEPPPDLSVSTNFHEDSAKCTNADSSTFMLSHSADPYMDLRPSSTISTSPPTSSNMPTAPDFIQPLPSGPRSSLSASLNLPFKNYDSFERINTWTEVLSTLDSYASSMIASINQKESKSLNPAYTQLSSFIAYISALTGIPPGTSPSSATNTEVARAYRHTITSLSKLGLSTDIIKDKGLSTFSIKSRSPSVVSGSSLGSLSNSPRFTSERKFSIASEISENGELDSLKLGIKETNAVVTKAKSFIKVFRQAVNLTNEDSLDSLKADNPLLAPPSDDASEITLTYPVKQFRAGMWTTVNVNKSGDYKEPSSSPPTGNAPANPVTTNVSNRKSLFPLESFDSVIPLDAEAVKVLDHQRNMVVTILRQIFSCLDLKAPEENHVNTSQFMEDRRQLVLSSLTSLVSLVSNMSNLVESFDLSVFQSNRRKSSATLFSTPTPNATSLPPLFLLCDFLEAKQALYDDIIAIVSAVQKSDINDQGFMEVLAASLASTKISTNKVVAEGTTETFDDNHTVTSESYENVIKRCALELGVTIDSLVQFATALAEEYNAILSFKNGVNFASIDDSSETASSSSASLAKTRMTRTLSMSSLAHSAVSVPVSTKDVPWYLEPDYDNEVVYDKKDHLRGGTLRALVERLTYHNSMNATFNTAMLLTFRSFTTPEELFQELVKRFGIQPPEGLSQEEFVKWTDQKQKLVRLRVVNIMKKWLEEYWYEDCSAKSIQTLLMSMLAFAEQLQAQNNPGHDKIMKLVEAKLNQDNSSRRRMVQNSSVPPPIPILPRNLKRMKIFDVDPLELSRQLTLREFKLFERITPFECLTRRIRKSKIKNLSIESTRYIDAFIQNSNGLTNWVSYMILKYTETKKRAQAIKYFVNVAEYCRQCNNFSSMMAIISALYSATIHRMKKTWAAVTPRTMEMLDSMNKLMNSTRNFNEYRDILRMVTPPVIPFFGVYLSDLTFVEDGNPDCLKDNPKLINFAKRMKSADIIREIMQYQVNHYMFQEVPAIQALLDTGFAKAPPVDAQYDLSLALEPRERTNERMARLLEETGYL</sequence>
<evidence type="ECO:0000313" key="2">
    <source>
        <dbReference type="Proteomes" id="UP000744676"/>
    </source>
</evidence>
<proteinExistence type="predicted"/>
<accession>A0ACB6V4M3</accession>
<comment type="caution">
    <text evidence="1">The sequence shown here is derived from an EMBL/GenBank/DDBJ whole genome shotgun (WGS) entry which is preliminary data.</text>
</comment>
<keyword evidence="2" id="KW-1185">Reference proteome</keyword>
<name>A0ACB6V4M3_9ASCO</name>
<gene>
    <name evidence="1" type="ORF">D0Z00_002289</name>
</gene>
<dbReference type="Proteomes" id="UP000744676">
    <property type="component" value="Unassembled WGS sequence"/>
</dbReference>
<protein>
    <submittedName>
        <fullName evidence="1">Uncharacterized protein</fullName>
    </submittedName>
</protein>
<organism evidence="1 2">
    <name type="scientific">Geotrichum galactomycetum</name>
    <dbReference type="NCBI Taxonomy" id="27317"/>
    <lineage>
        <taxon>Eukaryota</taxon>
        <taxon>Fungi</taxon>
        <taxon>Dikarya</taxon>
        <taxon>Ascomycota</taxon>
        <taxon>Saccharomycotina</taxon>
        <taxon>Dipodascomycetes</taxon>
        <taxon>Dipodascales</taxon>
        <taxon>Dipodascaceae</taxon>
        <taxon>Geotrichum</taxon>
    </lineage>
</organism>
<reference evidence="1 2" key="1">
    <citation type="journal article" date="2020" name="Front. Microbiol.">
        <title>Phenotypic and Genetic Characterization of the Cheese Ripening Yeast Geotrichum candidum.</title>
        <authorList>
            <person name="Perkins V."/>
            <person name="Vignola S."/>
            <person name="Lessard M.H."/>
            <person name="Plante P.L."/>
            <person name="Corbeil J."/>
            <person name="Dugat-Bony E."/>
            <person name="Frenette M."/>
            <person name="Labrie S."/>
        </authorList>
    </citation>
    <scope>NUCLEOTIDE SEQUENCE [LARGE SCALE GENOMIC DNA]</scope>
    <source>
        <strain evidence="1 2">LMA-1147</strain>
    </source>
</reference>
<dbReference type="EMBL" id="QVQA01000059">
    <property type="protein sequence ID" value="KAF5097770.1"/>
    <property type="molecule type" value="Genomic_DNA"/>
</dbReference>